<evidence type="ECO:0000313" key="6">
    <source>
        <dbReference type="EMBL" id="MFC7395337.1"/>
    </source>
</evidence>
<dbReference type="PANTHER" id="PTHR10961:SF7">
    <property type="entry name" value="FAD DEPENDENT OXIDOREDUCTASE DOMAIN-CONTAINING PROTEIN"/>
    <property type="match status" value="1"/>
</dbReference>
<evidence type="ECO:0000259" key="5">
    <source>
        <dbReference type="Pfam" id="PF01266"/>
    </source>
</evidence>
<sequence>MDADVGVIGVGTMGSMAMWQLAERGVSVIGFEQFGTGHDRSAVGGGSRIFRTAYLEGSEYVPLLKDARRFWQQLEAETGNRLLTLNGGLMIGHPESKPIRNVMESIETYDLDYEVLKGKEAAVRYPQHRLLPEEVMVLDKQAGFLRPEKAVVSAVQLAEALGAKIHRYTKVKEILPDNEGVTIKTKDNDYRVGKVLLTAGPWAGKLFPNLKNKLSVRRLIMTWFAAKDITLFEEKHFPVFARMTQGEKITGAPAIDGSMVRISNNTALAEIKNPDDLNRNIPIEDLAPVSQAVQNFFPDLIPYPVRANAFMDTFTPDQHPIVGKAPGVKNVVIQCGFSGHGFKMAPVMGKIASDLILEGDTEHNIKHLDPSRYL</sequence>
<dbReference type="EC" id="1.5.3.2" evidence="6"/>
<gene>
    <name evidence="6" type="primary">solA</name>
    <name evidence="6" type="ORF">ACFQRG_20730</name>
</gene>
<keyword evidence="4 6" id="KW-0560">Oxidoreductase</keyword>
<dbReference type="Gene3D" id="3.50.50.60">
    <property type="entry name" value="FAD/NAD(P)-binding domain"/>
    <property type="match status" value="1"/>
</dbReference>
<dbReference type="Pfam" id="PF01266">
    <property type="entry name" value="DAO"/>
    <property type="match status" value="1"/>
</dbReference>
<evidence type="ECO:0000313" key="7">
    <source>
        <dbReference type="Proteomes" id="UP001596505"/>
    </source>
</evidence>
<organism evidence="6 7">
    <name type="scientific">Scopulibacillus cellulosilyticus</name>
    <dbReference type="NCBI Taxonomy" id="2665665"/>
    <lineage>
        <taxon>Bacteria</taxon>
        <taxon>Bacillati</taxon>
        <taxon>Bacillota</taxon>
        <taxon>Bacilli</taxon>
        <taxon>Bacillales</taxon>
        <taxon>Sporolactobacillaceae</taxon>
        <taxon>Scopulibacillus</taxon>
    </lineage>
</organism>
<protein>
    <submittedName>
        <fullName evidence="6">N-methyl-L-tryptophan oxidase</fullName>
        <ecNumber evidence="6">1.5.3.2</ecNumber>
    </submittedName>
</protein>
<dbReference type="NCBIfam" id="NF008425">
    <property type="entry name" value="PRK11259.1"/>
    <property type="match status" value="1"/>
</dbReference>
<evidence type="ECO:0000256" key="3">
    <source>
        <dbReference type="ARBA" id="ARBA00022827"/>
    </source>
</evidence>
<dbReference type="RefSeq" id="WP_380969790.1">
    <property type="nucleotide sequence ID" value="NZ_JBHTCO010000044.1"/>
</dbReference>
<dbReference type="GO" id="GO:0050131">
    <property type="term" value="F:N-methyl-L-amino-acid oxidase activity"/>
    <property type="evidence" value="ECO:0007669"/>
    <property type="project" value="UniProtKB-EC"/>
</dbReference>
<feature type="domain" description="FAD dependent oxidoreductase" evidence="5">
    <location>
        <begin position="4"/>
        <end position="355"/>
    </location>
</feature>
<dbReference type="SUPFAM" id="SSF54373">
    <property type="entry name" value="FAD-linked reductases, C-terminal domain"/>
    <property type="match status" value="1"/>
</dbReference>
<keyword evidence="7" id="KW-1185">Reference proteome</keyword>
<dbReference type="PANTHER" id="PTHR10961">
    <property type="entry name" value="PEROXISOMAL SARCOSINE OXIDASE"/>
    <property type="match status" value="1"/>
</dbReference>
<dbReference type="SUPFAM" id="SSF51905">
    <property type="entry name" value="FAD/NAD(P)-binding domain"/>
    <property type="match status" value="1"/>
</dbReference>
<accession>A0ABW2Q123</accession>
<keyword evidence="3" id="KW-0274">FAD</keyword>
<name>A0ABW2Q123_9BACL</name>
<comment type="caution">
    <text evidence="6">The sequence shown here is derived from an EMBL/GenBank/DDBJ whole genome shotgun (WGS) entry which is preliminary data.</text>
</comment>
<dbReference type="Proteomes" id="UP001596505">
    <property type="component" value="Unassembled WGS sequence"/>
</dbReference>
<evidence type="ECO:0000256" key="4">
    <source>
        <dbReference type="ARBA" id="ARBA00023002"/>
    </source>
</evidence>
<evidence type="ECO:0000256" key="2">
    <source>
        <dbReference type="ARBA" id="ARBA00022630"/>
    </source>
</evidence>
<reference evidence="7" key="1">
    <citation type="journal article" date="2019" name="Int. J. Syst. Evol. Microbiol.">
        <title>The Global Catalogue of Microorganisms (GCM) 10K type strain sequencing project: providing services to taxonomists for standard genome sequencing and annotation.</title>
        <authorList>
            <consortium name="The Broad Institute Genomics Platform"/>
            <consortium name="The Broad Institute Genome Sequencing Center for Infectious Disease"/>
            <person name="Wu L."/>
            <person name="Ma J."/>
        </authorList>
    </citation>
    <scope>NUCLEOTIDE SEQUENCE [LARGE SCALE GENOMIC DNA]</scope>
    <source>
        <strain evidence="7">CGMCC 1.16305</strain>
    </source>
</reference>
<dbReference type="InterPro" id="IPR006076">
    <property type="entry name" value="FAD-dep_OxRdtase"/>
</dbReference>
<comment type="cofactor">
    <cofactor evidence="1">
        <name>FAD</name>
        <dbReference type="ChEBI" id="CHEBI:57692"/>
    </cofactor>
</comment>
<proteinExistence type="predicted"/>
<dbReference type="Gene3D" id="3.30.9.10">
    <property type="entry name" value="D-Amino Acid Oxidase, subunit A, domain 2"/>
    <property type="match status" value="1"/>
</dbReference>
<dbReference type="InterPro" id="IPR045170">
    <property type="entry name" value="MTOX"/>
</dbReference>
<dbReference type="EMBL" id="JBHTCO010000044">
    <property type="protein sequence ID" value="MFC7395337.1"/>
    <property type="molecule type" value="Genomic_DNA"/>
</dbReference>
<evidence type="ECO:0000256" key="1">
    <source>
        <dbReference type="ARBA" id="ARBA00001974"/>
    </source>
</evidence>
<keyword evidence="2" id="KW-0285">Flavoprotein</keyword>
<dbReference type="InterPro" id="IPR036188">
    <property type="entry name" value="FAD/NAD-bd_sf"/>
</dbReference>